<evidence type="ECO:0000313" key="1">
    <source>
        <dbReference type="Proteomes" id="UP000887577"/>
    </source>
</evidence>
<organism evidence="1 2">
    <name type="scientific">Panagrolaimus superbus</name>
    <dbReference type="NCBI Taxonomy" id="310955"/>
    <lineage>
        <taxon>Eukaryota</taxon>
        <taxon>Metazoa</taxon>
        <taxon>Ecdysozoa</taxon>
        <taxon>Nematoda</taxon>
        <taxon>Chromadorea</taxon>
        <taxon>Rhabditida</taxon>
        <taxon>Tylenchina</taxon>
        <taxon>Panagrolaimomorpha</taxon>
        <taxon>Panagrolaimoidea</taxon>
        <taxon>Panagrolaimidae</taxon>
        <taxon>Panagrolaimus</taxon>
    </lineage>
</organism>
<sequence>MNNPNHQQFPTALVAPWEPEILNRVFNAEGTPMVEPGIIRIQGNEGLPCDRGDGAPSVPVGNQKVADLQKMCTLVKPDMSL</sequence>
<dbReference type="WBParaSite" id="PSU_v2.g19086.t1">
    <property type="protein sequence ID" value="PSU_v2.g19086.t1"/>
    <property type="gene ID" value="PSU_v2.g19086"/>
</dbReference>
<protein>
    <submittedName>
        <fullName evidence="2">Uncharacterized protein</fullName>
    </submittedName>
</protein>
<proteinExistence type="predicted"/>
<dbReference type="Proteomes" id="UP000887577">
    <property type="component" value="Unplaced"/>
</dbReference>
<dbReference type="AlphaFoldDB" id="A0A914YP05"/>
<keyword evidence="1" id="KW-1185">Reference proteome</keyword>
<name>A0A914YP05_9BILA</name>
<accession>A0A914YP05</accession>
<reference evidence="2" key="1">
    <citation type="submission" date="2022-11" db="UniProtKB">
        <authorList>
            <consortium name="WormBaseParasite"/>
        </authorList>
    </citation>
    <scope>IDENTIFICATION</scope>
</reference>
<evidence type="ECO:0000313" key="2">
    <source>
        <dbReference type="WBParaSite" id="PSU_v2.g19086.t1"/>
    </source>
</evidence>